<dbReference type="EMBL" id="CP107006">
    <property type="protein sequence ID" value="UYQ95050.1"/>
    <property type="molecule type" value="Genomic_DNA"/>
</dbReference>
<sequence>MNTVLTCLSVLLLATAGCEKEKTVRSAKPATTARTQAANARMASGVPAGKSWQLPKGVMLKGIHGGNCEMPEAHSYGMTYARVALCVSLHNSSSSAITVTLPAGLVFVAASANVKNGLVPRPITFTVPAGEDLHVRIGALCMNPGREMPQGDDHYSIGPVYDQAPLKAFYSLFNRKRIYENDPRRDFDAAIIAQSLFWKLCDSTGLTKDDIALANSLADL</sequence>
<evidence type="ECO:0000313" key="1">
    <source>
        <dbReference type="EMBL" id="UYQ95050.1"/>
    </source>
</evidence>
<accession>A0ABY6J6B6</accession>
<protein>
    <submittedName>
        <fullName evidence="1">Uncharacterized protein</fullName>
    </submittedName>
</protein>
<evidence type="ECO:0000313" key="2">
    <source>
        <dbReference type="Proteomes" id="UP001162741"/>
    </source>
</evidence>
<dbReference type="RefSeq" id="WP_244837994.1">
    <property type="nucleotide sequence ID" value="NZ_CP107006.1"/>
</dbReference>
<reference evidence="1" key="1">
    <citation type="submission" date="2022-10" db="EMBL/GenBank/DDBJ databases">
        <title>Chitinophaga sp. nov., isolated from soil.</title>
        <authorList>
            <person name="Jeon C.O."/>
        </authorList>
    </citation>
    <scope>NUCLEOTIDE SEQUENCE</scope>
    <source>
        <strain evidence="1">R8</strain>
    </source>
</reference>
<name>A0ABY6J6B6_9BACT</name>
<keyword evidence="2" id="KW-1185">Reference proteome</keyword>
<gene>
    <name evidence="1" type="ORF">MKQ68_08075</name>
</gene>
<organism evidence="1 2">
    <name type="scientific">Chitinophaga horti</name>
    <dbReference type="NCBI Taxonomy" id="2920382"/>
    <lineage>
        <taxon>Bacteria</taxon>
        <taxon>Pseudomonadati</taxon>
        <taxon>Bacteroidota</taxon>
        <taxon>Chitinophagia</taxon>
        <taxon>Chitinophagales</taxon>
        <taxon>Chitinophagaceae</taxon>
        <taxon>Chitinophaga</taxon>
    </lineage>
</organism>
<proteinExistence type="predicted"/>
<dbReference type="Proteomes" id="UP001162741">
    <property type="component" value="Chromosome"/>
</dbReference>